<evidence type="ECO:0000313" key="1">
    <source>
        <dbReference type="EMBL" id="KAI7990740.1"/>
    </source>
</evidence>
<name>A0ACC0FPS6_9ERIC</name>
<gene>
    <name evidence="1" type="ORF">LOK49_LG12G00544</name>
</gene>
<reference evidence="1 2" key="1">
    <citation type="journal article" date="2022" name="Plant J.">
        <title>Chromosome-level genome of Camellia lanceoleosa provides a valuable resource for understanding genome evolution and self-incompatibility.</title>
        <authorList>
            <person name="Gong W."/>
            <person name="Xiao S."/>
            <person name="Wang L."/>
            <person name="Liao Z."/>
            <person name="Chang Y."/>
            <person name="Mo W."/>
            <person name="Hu G."/>
            <person name="Li W."/>
            <person name="Zhao G."/>
            <person name="Zhu H."/>
            <person name="Hu X."/>
            <person name="Ji K."/>
            <person name="Xiang X."/>
            <person name="Song Q."/>
            <person name="Yuan D."/>
            <person name="Jin S."/>
            <person name="Zhang L."/>
        </authorList>
    </citation>
    <scope>NUCLEOTIDE SEQUENCE [LARGE SCALE GENOMIC DNA]</scope>
    <source>
        <tissue evidence="1">Fresh and healthy young leaves</tissue>
    </source>
</reference>
<comment type="caution">
    <text evidence="1">The sequence shown here is derived from an EMBL/GenBank/DDBJ whole genome shotgun (WGS) entry which is preliminary data.</text>
</comment>
<protein>
    <submittedName>
        <fullName evidence="1">Disease resistance protein RPS5</fullName>
    </submittedName>
</protein>
<evidence type="ECO:0000313" key="2">
    <source>
        <dbReference type="Proteomes" id="UP001060215"/>
    </source>
</evidence>
<proteinExistence type="predicted"/>
<keyword evidence="2" id="KW-1185">Reference proteome</keyword>
<dbReference type="EMBL" id="CM045770">
    <property type="protein sequence ID" value="KAI7990740.1"/>
    <property type="molecule type" value="Genomic_DNA"/>
</dbReference>
<dbReference type="Proteomes" id="UP001060215">
    <property type="component" value="Chromosome 13"/>
</dbReference>
<accession>A0ACC0FPS6</accession>
<sequence>MSAMSLNTVEEERVLKLLKDEGSKTIVLVGKPGSGNTWMAKKLSARATRDCLFDFIPWVILNRNYDTKAFYNSIAHQLFQLSATREFEADHNVYIEEVLEEENLEVLEKKTSAALEQKKFLLILDDEGNKMKEEEIKALLPVSQKNSCKVLITSVNGDRHKTLETKTVIEVNTLSVNESWSLLKQRTGSKVLNFPGMPLAKAFVERSMDLLPAAIVIIAKAINYFSEPVSGMRTLESALDKAFDGENKNFIQLLSSAYDMLPSSI</sequence>
<organism evidence="1 2">
    <name type="scientific">Camellia lanceoleosa</name>
    <dbReference type="NCBI Taxonomy" id="1840588"/>
    <lineage>
        <taxon>Eukaryota</taxon>
        <taxon>Viridiplantae</taxon>
        <taxon>Streptophyta</taxon>
        <taxon>Embryophyta</taxon>
        <taxon>Tracheophyta</taxon>
        <taxon>Spermatophyta</taxon>
        <taxon>Magnoliopsida</taxon>
        <taxon>eudicotyledons</taxon>
        <taxon>Gunneridae</taxon>
        <taxon>Pentapetalae</taxon>
        <taxon>asterids</taxon>
        <taxon>Ericales</taxon>
        <taxon>Theaceae</taxon>
        <taxon>Camellia</taxon>
    </lineage>
</organism>